<dbReference type="GO" id="GO:0030148">
    <property type="term" value="P:sphingolipid biosynthetic process"/>
    <property type="evidence" value="ECO:0007669"/>
    <property type="project" value="InterPro"/>
</dbReference>
<name>A0AAD9JFU0_9ANNE</name>
<dbReference type="InterPro" id="IPR045022">
    <property type="entry name" value="KDSR-like"/>
</dbReference>
<comment type="subcellular location">
    <subcellularLocation>
        <location evidence="1">Endoplasmic reticulum</location>
    </subcellularLocation>
</comment>
<organism evidence="16 17">
    <name type="scientific">Paralvinella palmiformis</name>
    <dbReference type="NCBI Taxonomy" id="53620"/>
    <lineage>
        <taxon>Eukaryota</taxon>
        <taxon>Metazoa</taxon>
        <taxon>Spiralia</taxon>
        <taxon>Lophotrochozoa</taxon>
        <taxon>Annelida</taxon>
        <taxon>Polychaeta</taxon>
        <taxon>Sedentaria</taxon>
        <taxon>Canalipalpata</taxon>
        <taxon>Terebellida</taxon>
        <taxon>Terebelliformia</taxon>
        <taxon>Alvinellidae</taxon>
        <taxon>Paralvinella</taxon>
    </lineage>
</organism>
<proteinExistence type="inferred from homology"/>
<evidence type="ECO:0000256" key="12">
    <source>
        <dbReference type="ARBA" id="ARBA00044737"/>
    </source>
</evidence>
<dbReference type="PANTHER" id="PTHR43550:SF3">
    <property type="entry name" value="3-KETODIHYDROSPHINGOSINE REDUCTASE"/>
    <property type="match status" value="1"/>
</dbReference>
<evidence type="ECO:0000313" key="16">
    <source>
        <dbReference type="EMBL" id="KAK2151858.1"/>
    </source>
</evidence>
<dbReference type="PROSITE" id="PS00061">
    <property type="entry name" value="ADH_SHORT"/>
    <property type="match status" value="1"/>
</dbReference>
<dbReference type="InterPro" id="IPR020904">
    <property type="entry name" value="Sc_DH/Rdtase_CS"/>
</dbReference>
<keyword evidence="10" id="KW-0443">Lipid metabolism</keyword>
<reference evidence="16" key="1">
    <citation type="journal article" date="2023" name="Mol. Biol. Evol.">
        <title>Third-Generation Sequencing Reveals the Adaptive Role of the Epigenome in Three Deep-Sea Polychaetes.</title>
        <authorList>
            <person name="Perez M."/>
            <person name="Aroh O."/>
            <person name="Sun Y."/>
            <person name="Lan Y."/>
            <person name="Juniper S.K."/>
            <person name="Young C.R."/>
            <person name="Angers B."/>
            <person name="Qian P.Y."/>
        </authorList>
    </citation>
    <scope>NUCLEOTIDE SEQUENCE</scope>
    <source>
        <strain evidence="16">P08H-3</strain>
    </source>
</reference>
<dbReference type="SUPFAM" id="SSF51735">
    <property type="entry name" value="NAD(P)-binding Rossmann-fold domains"/>
    <property type="match status" value="1"/>
</dbReference>
<dbReference type="GO" id="GO:0047560">
    <property type="term" value="F:3-dehydrosphinganine reductase activity"/>
    <property type="evidence" value="ECO:0007669"/>
    <property type="project" value="UniProtKB-EC"/>
</dbReference>
<comment type="catalytic activity">
    <reaction evidence="13">
        <text>sphinganine + NADP(+) = 3-oxosphinganine + NADPH + H(+)</text>
        <dbReference type="Rhea" id="RHEA:22640"/>
        <dbReference type="ChEBI" id="CHEBI:15378"/>
        <dbReference type="ChEBI" id="CHEBI:57783"/>
        <dbReference type="ChEBI" id="CHEBI:57817"/>
        <dbReference type="ChEBI" id="CHEBI:58299"/>
        <dbReference type="ChEBI" id="CHEBI:58349"/>
        <dbReference type="EC" id="1.1.1.102"/>
    </reaction>
    <physiologicalReaction direction="right-to-left" evidence="13">
        <dbReference type="Rhea" id="RHEA:22642"/>
    </physiologicalReaction>
</comment>
<dbReference type="PANTHER" id="PTHR43550">
    <property type="entry name" value="3-KETODIHYDROSPHINGOSINE REDUCTASE"/>
    <property type="match status" value="1"/>
</dbReference>
<sequence>MLVVVCVLGACVGAILLLHYLLSPKILQLKGKHVMITGGSSGIGQALAIEAAKKGANISILARNQTALNAAKEVIQKELLDNVTQKVMAISVDISKDYDVLTSKIQQAEQEIGPVTMLINCAGFSIAGRFEDISLNDFKRLMDVNYFGSVCATKAVVEGMKQRECGRIVFVSSQAGQLGVCGFSGYSASKYALRGLAESLQMEWKPYSIRVTLSFPPDTDTPGYKEELKSKPKETQLISETSGLFKPQQVAHQIIADAQFGRFISSIGLEGYMLSNLTCGMSPVCCVGDAIQQVLTMSIFRLVSFFYLWGFDRVVRKCKEEAKADKSKID</sequence>
<dbReference type="Proteomes" id="UP001208570">
    <property type="component" value="Unassembled WGS sequence"/>
</dbReference>
<dbReference type="Pfam" id="PF00106">
    <property type="entry name" value="adh_short"/>
    <property type="match status" value="1"/>
</dbReference>
<evidence type="ECO:0000256" key="8">
    <source>
        <dbReference type="ARBA" id="ARBA00022919"/>
    </source>
</evidence>
<dbReference type="EC" id="1.1.1.102" evidence="11"/>
<dbReference type="InterPro" id="IPR036291">
    <property type="entry name" value="NAD(P)-bd_dom_sf"/>
</dbReference>
<dbReference type="InterPro" id="IPR002347">
    <property type="entry name" value="SDR_fam"/>
</dbReference>
<evidence type="ECO:0000256" key="5">
    <source>
        <dbReference type="ARBA" id="ARBA00022741"/>
    </source>
</evidence>
<comment type="function">
    <text evidence="12">Catalyzes the reduction of 3'-oxosphinganine (3-ketodihydrosphingosine/KDS) to sphinganine (dihydrosphingosine/DHS), the second step of de novo sphingolipid biosynthesis.</text>
</comment>
<keyword evidence="9" id="KW-0560">Oxidoreductase</keyword>
<evidence type="ECO:0000256" key="2">
    <source>
        <dbReference type="ARBA" id="ARBA00004760"/>
    </source>
</evidence>
<comment type="similarity">
    <text evidence="4 14">Belongs to the short-chain dehydrogenases/reductases (SDR) family.</text>
</comment>
<keyword evidence="6" id="KW-0256">Endoplasmic reticulum</keyword>
<evidence type="ECO:0000256" key="7">
    <source>
        <dbReference type="ARBA" id="ARBA00022857"/>
    </source>
</evidence>
<comment type="caution">
    <text evidence="16">The sequence shown here is derived from an EMBL/GenBank/DDBJ whole genome shotgun (WGS) entry which is preliminary data.</text>
</comment>
<dbReference type="InterPro" id="IPR057326">
    <property type="entry name" value="KR_dom"/>
</dbReference>
<dbReference type="SMART" id="SM00822">
    <property type="entry name" value="PKS_KR"/>
    <property type="match status" value="1"/>
</dbReference>
<evidence type="ECO:0000256" key="6">
    <source>
        <dbReference type="ARBA" id="ARBA00022824"/>
    </source>
</evidence>
<comment type="pathway">
    <text evidence="2">Lipid metabolism; sphingolipid metabolism.</text>
</comment>
<protein>
    <recommendedName>
        <fullName evidence="11">3-dehydrosphinganine reductase</fullName>
        <ecNumber evidence="11">1.1.1.102</ecNumber>
    </recommendedName>
</protein>
<dbReference type="PRINTS" id="PR00081">
    <property type="entry name" value="GDHRDH"/>
</dbReference>
<dbReference type="Gene3D" id="3.40.50.720">
    <property type="entry name" value="NAD(P)-binding Rossmann-like Domain"/>
    <property type="match status" value="1"/>
</dbReference>
<feature type="domain" description="Ketoreductase" evidence="15">
    <location>
        <begin position="32"/>
        <end position="218"/>
    </location>
</feature>
<evidence type="ECO:0000256" key="10">
    <source>
        <dbReference type="ARBA" id="ARBA00023098"/>
    </source>
</evidence>
<dbReference type="GO" id="GO:0006666">
    <property type="term" value="P:3-keto-sphinganine metabolic process"/>
    <property type="evidence" value="ECO:0007669"/>
    <property type="project" value="InterPro"/>
</dbReference>
<keyword evidence="17" id="KW-1185">Reference proteome</keyword>
<dbReference type="AlphaFoldDB" id="A0AAD9JFU0"/>
<evidence type="ECO:0000256" key="4">
    <source>
        <dbReference type="ARBA" id="ARBA00006484"/>
    </source>
</evidence>
<gene>
    <name evidence="16" type="ORF">LSH36_348g01013</name>
</gene>
<evidence type="ECO:0000256" key="1">
    <source>
        <dbReference type="ARBA" id="ARBA00004240"/>
    </source>
</evidence>
<evidence type="ECO:0000256" key="13">
    <source>
        <dbReference type="ARBA" id="ARBA00048930"/>
    </source>
</evidence>
<dbReference type="FunFam" id="3.40.50.720:FF:000165">
    <property type="entry name" value="3-ketodihydrosphingosine reductase"/>
    <property type="match status" value="1"/>
</dbReference>
<accession>A0AAD9JFU0</accession>
<evidence type="ECO:0000256" key="11">
    <source>
        <dbReference type="ARBA" id="ARBA00026112"/>
    </source>
</evidence>
<evidence type="ECO:0000259" key="15">
    <source>
        <dbReference type="SMART" id="SM00822"/>
    </source>
</evidence>
<evidence type="ECO:0000313" key="17">
    <source>
        <dbReference type="Proteomes" id="UP001208570"/>
    </source>
</evidence>
<dbReference type="GO" id="GO:0005789">
    <property type="term" value="C:endoplasmic reticulum membrane"/>
    <property type="evidence" value="ECO:0007669"/>
    <property type="project" value="TreeGrafter"/>
</dbReference>
<dbReference type="PRINTS" id="PR00080">
    <property type="entry name" value="SDRFAMILY"/>
</dbReference>
<comment type="pathway">
    <text evidence="3">Sphingolipid metabolism.</text>
</comment>
<dbReference type="EMBL" id="JAODUP010000348">
    <property type="protein sequence ID" value="KAK2151858.1"/>
    <property type="molecule type" value="Genomic_DNA"/>
</dbReference>
<keyword evidence="7" id="KW-0521">NADP</keyword>
<evidence type="ECO:0000256" key="3">
    <source>
        <dbReference type="ARBA" id="ARBA00004991"/>
    </source>
</evidence>
<keyword evidence="5" id="KW-0547">Nucleotide-binding</keyword>
<evidence type="ECO:0000256" key="9">
    <source>
        <dbReference type="ARBA" id="ARBA00023002"/>
    </source>
</evidence>
<evidence type="ECO:0000256" key="14">
    <source>
        <dbReference type="RuleBase" id="RU000363"/>
    </source>
</evidence>
<keyword evidence="8" id="KW-0746">Sphingolipid metabolism</keyword>
<dbReference type="GO" id="GO:0000166">
    <property type="term" value="F:nucleotide binding"/>
    <property type="evidence" value="ECO:0007669"/>
    <property type="project" value="UniProtKB-KW"/>
</dbReference>
<dbReference type="CDD" id="cd08939">
    <property type="entry name" value="KDSR-like_SDR_c"/>
    <property type="match status" value="1"/>
</dbReference>